<feature type="domain" description="DUF4220" evidence="2">
    <location>
        <begin position="50"/>
        <end position="140"/>
    </location>
</feature>
<accession>A0A835AUD1</accession>
<comment type="caution">
    <text evidence="3">The sequence shown here is derived from an EMBL/GenBank/DDBJ whole genome shotgun (WGS) entry which is preliminary data.</text>
</comment>
<evidence type="ECO:0000259" key="2">
    <source>
        <dbReference type="Pfam" id="PF13968"/>
    </source>
</evidence>
<sequence length="193" mass="21729">MVSASLAVQWWDQWQLRVLVLGSLCIQYLLFVAAAFRKYCTRAWFRSLIWLAYLGSDAITVYALAILFSLHKKVEWATAHPGSIGLDVLWSAILLLHLGGRDDIVAYSLEDNQLWKRHLLTAVSQVSERAFFFFAQSITSSFLGHQTCSPPCHGLSRRLPRTHRQGSARSLRPPWISALASASAVEKRCGVEK</sequence>
<dbReference type="AlphaFoldDB" id="A0A835AUD1"/>
<dbReference type="InterPro" id="IPR025315">
    <property type="entry name" value="DUF4220"/>
</dbReference>
<dbReference type="OrthoDB" id="1689146at2759"/>
<organism evidence="3 4">
    <name type="scientific">Digitaria exilis</name>
    <dbReference type="NCBI Taxonomy" id="1010633"/>
    <lineage>
        <taxon>Eukaryota</taxon>
        <taxon>Viridiplantae</taxon>
        <taxon>Streptophyta</taxon>
        <taxon>Embryophyta</taxon>
        <taxon>Tracheophyta</taxon>
        <taxon>Spermatophyta</taxon>
        <taxon>Magnoliopsida</taxon>
        <taxon>Liliopsida</taxon>
        <taxon>Poales</taxon>
        <taxon>Poaceae</taxon>
        <taxon>PACMAD clade</taxon>
        <taxon>Panicoideae</taxon>
        <taxon>Panicodae</taxon>
        <taxon>Paniceae</taxon>
        <taxon>Anthephorinae</taxon>
        <taxon>Digitaria</taxon>
    </lineage>
</organism>
<reference evidence="3" key="1">
    <citation type="submission" date="2020-07" db="EMBL/GenBank/DDBJ databases">
        <title>Genome sequence and genetic diversity analysis of an under-domesticated orphan crop, white fonio (Digitaria exilis).</title>
        <authorList>
            <person name="Bennetzen J.L."/>
            <person name="Chen S."/>
            <person name="Ma X."/>
            <person name="Wang X."/>
            <person name="Yssel A.E.J."/>
            <person name="Chaluvadi S.R."/>
            <person name="Johnson M."/>
            <person name="Gangashetty P."/>
            <person name="Hamidou F."/>
            <person name="Sanogo M.D."/>
            <person name="Zwaenepoel A."/>
            <person name="Wallace J."/>
            <person name="Van De Peer Y."/>
            <person name="Van Deynze A."/>
        </authorList>
    </citation>
    <scope>NUCLEOTIDE SEQUENCE</scope>
    <source>
        <tissue evidence="3">Leaves</tissue>
    </source>
</reference>
<dbReference type="EMBL" id="JACEFO010002210">
    <property type="protein sequence ID" value="KAF8672994.1"/>
    <property type="molecule type" value="Genomic_DNA"/>
</dbReference>
<keyword evidence="1" id="KW-0812">Transmembrane</keyword>
<name>A0A835AUD1_9POAL</name>
<gene>
    <name evidence="3" type="ORF">HU200_049063</name>
</gene>
<evidence type="ECO:0000313" key="4">
    <source>
        <dbReference type="Proteomes" id="UP000636709"/>
    </source>
</evidence>
<feature type="transmembrane region" description="Helical" evidence="1">
    <location>
        <begin position="48"/>
        <end position="70"/>
    </location>
</feature>
<feature type="transmembrane region" description="Helical" evidence="1">
    <location>
        <begin position="14"/>
        <end position="36"/>
    </location>
</feature>
<keyword evidence="1" id="KW-0472">Membrane</keyword>
<evidence type="ECO:0000313" key="3">
    <source>
        <dbReference type="EMBL" id="KAF8672994.1"/>
    </source>
</evidence>
<proteinExistence type="predicted"/>
<keyword evidence="4" id="KW-1185">Reference proteome</keyword>
<keyword evidence="1" id="KW-1133">Transmembrane helix</keyword>
<evidence type="ECO:0000256" key="1">
    <source>
        <dbReference type="SAM" id="Phobius"/>
    </source>
</evidence>
<dbReference type="Proteomes" id="UP000636709">
    <property type="component" value="Unassembled WGS sequence"/>
</dbReference>
<dbReference type="Pfam" id="PF13968">
    <property type="entry name" value="DUF4220"/>
    <property type="match status" value="1"/>
</dbReference>
<feature type="transmembrane region" description="Helical" evidence="1">
    <location>
        <begin position="82"/>
        <end position="99"/>
    </location>
</feature>
<protein>
    <recommendedName>
        <fullName evidence="2">DUF4220 domain-containing protein</fullName>
    </recommendedName>
</protein>
<dbReference type="PANTHER" id="PTHR31325">
    <property type="entry name" value="OS01G0798800 PROTEIN-RELATED"/>
    <property type="match status" value="1"/>
</dbReference>